<dbReference type="Proteomes" id="UP000013085">
    <property type="component" value="Unassembled WGS sequence"/>
</dbReference>
<organism evidence="2 3">
    <name type="scientific">[Clostridium] clostridioforme 90A8</name>
    <dbReference type="NCBI Taxonomy" id="999408"/>
    <lineage>
        <taxon>Bacteria</taxon>
        <taxon>Bacillati</taxon>
        <taxon>Bacillota</taxon>
        <taxon>Clostridia</taxon>
        <taxon>Lachnospirales</taxon>
        <taxon>Lachnospiraceae</taxon>
        <taxon>Enterocloster</taxon>
    </lineage>
</organism>
<protein>
    <submittedName>
        <fullName evidence="2">Uncharacterized protein</fullName>
    </submittedName>
</protein>
<dbReference type="HOGENOM" id="CLU_216261_0_0_9"/>
<accession>A0A0E2H2M7</accession>
<comment type="caution">
    <text evidence="2">The sequence shown here is derived from an EMBL/GenBank/DDBJ whole genome shotgun (WGS) entry which is preliminary data.</text>
</comment>
<keyword evidence="1" id="KW-0472">Membrane</keyword>
<dbReference type="RefSeq" id="WP_002567665.1">
    <property type="nucleotide sequence ID" value="NZ_KB851000.1"/>
</dbReference>
<keyword evidence="1" id="KW-0812">Transmembrane</keyword>
<feature type="transmembrane region" description="Helical" evidence="1">
    <location>
        <begin position="20"/>
        <end position="44"/>
    </location>
</feature>
<evidence type="ECO:0000313" key="2">
    <source>
        <dbReference type="EMBL" id="ENZ05836.1"/>
    </source>
</evidence>
<dbReference type="EMBL" id="AGYR01000078">
    <property type="protein sequence ID" value="ENZ05836.1"/>
    <property type="molecule type" value="Genomic_DNA"/>
</dbReference>
<reference evidence="2 3" key="1">
    <citation type="submission" date="2013-01" db="EMBL/GenBank/DDBJ databases">
        <title>The Genome Sequence of Clostridium clostridioforme 90A8.</title>
        <authorList>
            <consortium name="The Broad Institute Genome Sequencing Platform"/>
            <person name="Earl A."/>
            <person name="Ward D."/>
            <person name="Feldgarden M."/>
            <person name="Gevers D."/>
            <person name="Courvalin P."/>
            <person name="Lambert T."/>
            <person name="Walker B."/>
            <person name="Young S.K."/>
            <person name="Zeng Q."/>
            <person name="Gargeya S."/>
            <person name="Fitzgerald M."/>
            <person name="Haas B."/>
            <person name="Abouelleil A."/>
            <person name="Alvarado L."/>
            <person name="Arachchi H.M."/>
            <person name="Berlin A.M."/>
            <person name="Chapman S.B."/>
            <person name="Dewar J."/>
            <person name="Goldberg J."/>
            <person name="Griggs A."/>
            <person name="Gujja S."/>
            <person name="Hansen M."/>
            <person name="Howarth C."/>
            <person name="Imamovic A."/>
            <person name="Larimer J."/>
            <person name="McCowan C."/>
            <person name="Murphy C."/>
            <person name="Neiman D."/>
            <person name="Pearson M."/>
            <person name="Priest M."/>
            <person name="Roberts A."/>
            <person name="Saif S."/>
            <person name="Shea T."/>
            <person name="Sisk P."/>
            <person name="Sykes S."/>
            <person name="Wortman J."/>
            <person name="Nusbaum C."/>
            <person name="Birren B."/>
        </authorList>
    </citation>
    <scope>NUCLEOTIDE SEQUENCE [LARGE SCALE GENOMIC DNA]</scope>
    <source>
        <strain evidence="2 3">90A8</strain>
    </source>
</reference>
<sequence>MFMEKILALMGDVPVQFYPVCYAFGFIAFLWIVDKFFHIFVSLIDRR</sequence>
<evidence type="ECO:0000313" key="3">
    <source>
        <dbReference type="Proteomes" id="UP000013085"/>
    </source>
</evidence>
<dbReference type="AlphaFoldDB" id="A0A0E2H2M7"/>
<keyword evidence="1" id="KW-1133">Transmembrane helix</keyword>
<dbReference type="PATRIC" id="fig|999408.3.peg.6018"/>
<evidence type="ECO:0000256" key="1">
    <source>
        <dbReference type="SAM" id="Phobius"/>
    </source>
</evidence>
<proteinExistence type="predicted"/>
<gene>
    <name evidence="2" type="ORF">HMPREF1090_05614</name>
</gene>
<name>A0A0E2H2M7_9FIRM</name>